<dbReference type="InterPro" id="IPR001611">
    <property type="entry name" value="Leu-rich_rpt"/>
</dbReference>
<sequence length="264" mass="29121">MQTPTNFLGAVPLDISTSRIRYLFELDISNNNHFGGFPMSVLQATNLTFLDISTFQKISAPHLPFISLLPTTSSAVAFQEVSAVPENLLEVLFLNNELEGCLPYEIGKLNKAVVFDVGGNKLTGPIPHSFACLEKMDRLNLAVNEFYGPVPEMVCDLPRLTNLSLSHNYFTQVGPMCMKLIKKKILDVRMNCILGLPGQRSAAECAKFFSKHKPCPNARSLSYIPCRKGGFSRSSLTSDQQSMAPAAAPITYDALIPRKHKLLL</sequence>
<comment type="caution">
    <text evidence="6">The sequence shown here is derived from an EMBL/GenBank/DDBJ whole genome shotgun (WGS) entry which is preliminary data.</text>
</comment>
<dbReference type="EMBL" id="JAPFFI010000008">
    <property type="protein sequence ID" value="KAJ6385695.1"/>
    <property type="molecule type" value="Genomic_DNA"/>
</dbReference>
<reference evidence="6" key="2">
    <citation type="journal article" date="2023" name="Int. J. Mol. Sci.">
        <title>De Novo Assembly and Annotation of 11 Diverse Shrub Willow (Salix) Genomes Reveals Novel Gene Organization in Sex-Linked Regions.</title>
        <authorList>
            <person name="Hyden B."/>
            <person name="Feng K."/>
            <person name="Yates T.B."/>
            <person name="Jawdy S."/>
            <person name="Cereghino C."/>
            <person name="Smart L.B."/>
            <person name="Muchero W."/>
        </authorList>
    </citation>
    <scope>NUCLEOTIDE SEQUENCE</scope>
    <source>
        <tissue evidence="6">Shoot tip</tissue>
    </source>
</reference>
<protein>
    <recommendedName>
        <fullName evidence="8">Leucine-rich repeat family protein</fullName>
    </recommendedName>
</protein>
<evidence type="ECO:0000313" key="7">
    <source>
        <dbReference type="Proteomes" id="UP001141253"/>
    </source>
</evidence>
<dbReference type="PANTHER" id="PTHR32093:SF131">
    <property type="entry name" value="LEUCINE-RICH REPEAT-CONTAINING N-TERMINAL PLANT-TYPE DOMAIN-CONTAINING PROTEIN"/>
    <property type="match status" value="1"/>
</dbReference>
<proteinExistence type="predicted"/>
<name>A0ABQ9BKG0_9ROSI</name>
<dbReference type="PANTHER" id="PTHR32093">
    <property type="entry name" value="LEUCINE-RICH REPEAT EXTENSIN-LIKE PROTEIN 3-RELATED"/>
    <property type="match status" value="1"/>
</dbReference>
<dbReference type="InterPro" id="IPR032675">
    <property type="entry name" value="LRR_dom_sf"/>
</dbReference>
<accession>A0ABQ9BKG0</accession>
<evidence type="ECO:0000313" key="6">
    <source>
        <dbReference type="EMBL" id="KAJ6385695.1"/>
    </source>
</evidence>
<keyword evidence="5" id="KW-0677">Repeat</keyword>
<evidence type="ECO:0000256" key="1">
    <source>
        <dbReference type="ARBA" id="ARBA00004613"/>
    </source>
</evidence>
<evidence type="ECO:0000256" key="4">
    <source>
        <dbReference type="ARBA" id="ARBA00022729"/>
    </source>
</evidence>
<evidence type="ECO:0000256" key="2">
    <source>
        <dbReference type="ARBA" id="ARBA00022525"/>
    </source>
</evidence>
<dbReference type="Gene3D" id="3.80.10.10">
    <property type="entry name" value="Ribonuclease Inhibitor"/>
    <property type="match status" value="1"/>
</dbReference>
<gene>
    <name evidence="6" type="ORF">OIU77_028806</name>
</gene>
<evidence type="ECO:0000256" key="3">
    <source>
        <dbReference type="ARBA" id="ARBA00022614"/>
    </source>
</evidence>
<dbReference type="SUPFAM" id="SSF52058">
    <property type="entry name" value="L domain-like"/>
    <property type="match status" value="1"/>
</dbReference>
<keyword evidence="2" id="KW-0964">Secreted</keyword>
<keyword evidence="4" id="KW-0732">Signal</keyword>
<dbReference type="Proteomes" id="UP001141253">
    <property type="component" value="Chromosome 9"/>
</dbReference>
<dbReference type="Pfam" id="PF00560">
    <property type="entry name" value="LRR_1"/>
    <property type="match status" value="1"/>
</dbReference>
<evidence type="ECO:0000256" key="5">
    <source>
        <dbReference type="ARBA" id="ARBA00022737"/>
    </source>
</evidence>
<comment type="subcellular location">
    <subcellularLocation>
        <location evidence="1">Secreted</location>
    </subcellularLocation>
</comment>
<dbReference type="InterPro" id="IPR051582">
    <property type="entry name" value="LRR_extensin-like_regulator"/>
</dbReference>
<organism evidence="6 7">
    <name type="scientific">Salix suchowensis</name>
    <dbReference type="NCBI Taxonomy" id="1278906"/>
    <lineage>
        <taxon>Eukaryota</taxon>
        <taxon>Viridiplantae</taxon>
        <taxon>Streptophyta</taxon>
        <taxon>Embryophyta</taxon>
        <taxon>Tracheophyta</taxon>
        <taxon>Spermatophyta</taxon>
        <taxon>Magnoliopsida</taxon>
        <taxon>eudicotyledons</taxon>
        <taxon>Gunneridae</taxon>
        <taxon>Pentapetalae</taxon>
        <taxon>rosids</taxon>
        <taxon>fabids</taxon>
        <taxon>Malpighiales</taxon>
        <taxon>Salicaceae</taxon>
        <taxon>Saliceae</taxon>
        <taxon>Salix</taxon>
    </lineage>
</organism>
<keyword evidence="7" id="KW-1185">Reference proteome</keyword>
<keyword evidence="3" id="KW-0433">Leucine-rich repeat</keyword>
<evidence type="ECO:0008006" key="8">
    <source>
        <dbReference type="Google" id="ProtNLM"/>
    </source>
</evidence>
<reference evidence="6" key="1">
    <citation type="submission" date="2022-10" db="EMBL/GenBank/DDBJ databases">
        <authorList>
            <person name="Hyden B.L."/>
            <person name="Feng K."/>
            <person name="Yates T."/>
            <person name="Jawdy S."/>
            <person name="Smart L.B."/>
            <person name="Muchero W."/>
        </authorList>
    </citation>
    <scope>NUCLEOTIDE SEQUENCE</scope>
    <source>
        <tissue evidence="6">Shoot tip</tissue>
    </source>
</reference>